<evidence type="ECO:0000256" key="4">
    <source>
        <dbReference type="ARBA" id="ARBA00022691"/>
    </source>
</evidence>
<comment type="similarity">
    <text evidence="1">Belongs to the CFA/CMAS family.</text>
</comment>
<dbReference type="InterPro" id="IPR003333">
    <property type="entry name" value="CMAS"/>
</dbReference>
<dbReference type="Pfam" id="PF02353">
    <property type="entry name" value="CMAS"/>
    <property type="match status" value="1"/>
</dbReference>
<organism evidence="6 7">
    <name type="scientific">Stygiobacter electus</name>
    <dbReference type="NCBI Taxonomy" id="3032292"/>
    <lineage>
        <taxon>Bacteria</taxon>
        <taxon>Pseudomonadati</taxon>
        <taxon>Ignavibacteriota</taxon>
        <taxon>Ignavibacteria</taxon>
        <taxon>Ignavibacteriales</taxon>
        <taxon>Melioribacteraceae</taxon>
        <taxon>Stygiobacter</taxon>
    </lineage>
</organism>
<dbReference type="CDD" id="cd02440">
    <property type="entry name" value="AdoMet_MTases"/>
    <property type="match status" value="1"/>
</dbReference>
<dbReference type="InterPro" id="IPR029063">
    <property type="entry name" value="SAM-dependent_MTases_sf"/>
</dbReference>
<dbReference type="Gene3D" id="3.40.50.150">
    <property type="entry name" value="Vaccinia Virus protein VP39"/>
    <property type="match status" value="1"/>
</dbReference>
<keyword evidence="4" id="KW-0949">S-adenosyl-L-methionine</keyword>
<keyword evidence="5" id="KW-0443">Lipid metabolism</keyword>
<dbReference type="GO" id="GO:0008610">
    <property type="term" value="P:lipid biosynthetic process"/>
    <property type="evidence" value="ECO:0007669"/>
    <property type="project" value="InterPro"/>
</dbReference>
<dbReference type="NCBIfam" id="NF008686">
    <property type="entry name" value="PRK11705.1"/>
    <property type="match status" value="1"/>
</dbReference>
<accession>A0AAE3TF68</accession>
<evidence type="ECO:0000256" key="3">
    <source>
        <dbReference type="ARBA" id="ARBA00022679"/>
    </source>
</evidence>
<dbReference type="SUPFAM" id="SSF53335">
    <property type="entry name" value="S-adenosyl-L-methionine-dependent methyltransferases"/>
    <property type="match status" value="1"/>
</dbReference>
<dbReference type="AlphaFoldDB" id="A0AAE3TF68"/>
<proteinExistence type="inferred from homology"/>
<gene>
    <name evidence="6" type="primary">cfa</name>
    <name evidence="6" type="ORF">P0M35_13330</name>
</gene>
<evidence type="ECO:0000256" key="2">
    <source>
        <dbReference type="ARBA" id="ARBA00022603"/>
    </source>
</evidence>
<evidence type="ECO:0000313" key="7">
    <source>
        <dbReference type="Proteomes" id="UP001221302"/>
    </source>
</evidence>
<keyword evidence="7" id="KW-1185">Reference proteome</keyword>
<evidence type="ECO:0000313" key="6">
    <source>
        <dbReference type="EMBL" id="MDF1613142.1"/>
    </source>
</evidence>
<evidence type="ECO:0000256" key="5">
    <source>
        <dbReference type="ARBA" id="ARBA00023098"/>
    </source>
</evidence>
<protein>
    <submittedName>
        <fullName evidence="6">Cyclopropane fatty acyl phospholipid synthase</fullName>
        <ecNumber evidence="6">2.1.1.79</ecNumber>
    </submittedName>
</protein>
<comment type="caution">
    <text evidence="6">The sequence shown here is derived from an EMBL/GenBank/DDBJ whole genome shotgun (WGS) entry which is preliminary data.</text>
</comment>
<reference evidence="6" key="1">
    <citation type="submission" date="2023-03" db="EMBL/GenBank/DDBJ databases">
        <title>Stygiobacter electus gen. nov., sp. nov., facultatively anaerobic thermotolerant bacterium of the class Ignavibacteria from a well of Yessentuki mineral water deposit.</title>
        <authorList>
            <person name="Podosokorskaya O.A."/>
            <person name="Elcheninov A.G."/>
            <person name="Petrova N.F."/>
            <person name="Zavarzina D.G."/>
            <person name="Kublanov I.V."/>
            <person name="Merkel A.Y."/>
        </authorList>
    </citation>
    <scope>NUCLEOTIDE SEQUENCE</scope>
    <source>
        <strain evidence="6">09-Me</strain>
    </source>
</reference>
<keyword evidence="3 6" id="KW-0808">Transferase</keyword>
<dbReference type="InterPro" id="IPR050723">
    <property type="entry name" value="CFA/CMAS"/>
</dbReference>
<sequence length="388" mass="45366">MIKFSQNPLTQEVEMKTNKYKTLTEQLLSLAGIEINGSNPWDIQVHDERFYKRAVTEVELGLGESYMDNWWDVEKLDEMIFRIMRADLQNKVKRNLKIALQLAGFYLINMQARQRAFIIGERHYDLGNDLFQNMLDKRMNYSCAYWRDAKTLDVAQENKLELICKKLYLKPGTRVLDIGCGWGAFGKYAAEKYGVEVVGVTVSKEQVALGKELCKGLPVEFRLQDYRDVNEKFDRIVSVGMIEHVGYKNYREYFQLAERNLKDDGLFLLHTIGEVRSTIATDAWTHKYIFPNGMLPSIAQLAKAVENLFIIEDLHNFGADYDKTLMAWYDNFQNSWEKLKNKYSERFYRMWKYFLLSSAGAFRARNKNQLWQIVLSKKGVLGGYQSIR</sequence>
<dbReference type="Proteomes" id="UP001221302">
    <property type="component" value="Unassembled WGS sequence"/>
</dbReference>
<dbReference type="EMBL" id="JARGDL010000027">
    <property type="protein sequence ID" value="MDF1613142.1"/>
    <property type="molecule type" value="Genomic_DNA"/>
</dbReference>
<dbReference type="GO" id="GO:0008825">
    <property type="term" value="F:cyclopropane-fatty-acyl-phospholipid synthase activity"/>
    <property type="evidence" value="ECO:0007669"/>
    <property type="project" value="UniProtKB-EC"/>
</dbReference>
<dbReference type="PANTHER" id="PTHR43667:SF1">
    <property type="entry name" value="CYCLOPROPANE-FATTY-ACYL-PHOSPHOLIPID SYNTHASE"/>
    <property type="match status" value="1"/>
</dbReference>
<dbReference type="PANTHER" id="PTHR43667">
    <property type="entry name" value="CYCLOPROPANE-FATTY-ACYL-PHOSPHOLIPID SYNTHASE"/>
    <property type="match status" value="1"/>
</dbReference>
<dbReference type="PIRSF" id="PIRSF003085">
    <property type="entry name" value="CMAS"/>
    <property type="match status" value="1"/>
</dbReference>
<evidence type="ECO:0000256" key="1">
    <source>
        <dbReference type="ARBA" id="ARBA00010815"/>
    </source>
</evidence>
<keyword evidence="2 6" id="KW-0489">Methyltransferase</keyword>
<dbReference type="EC" id="2.1.1.79" evidence="6"/>
<name>A0AAE3TF68_9BACT</name>
<dbReference type="GO" id="GO:0032259">
    <property type="term" value="P:methylation"/>
    <property type="evidence" value="ECO:0007669"/>
    <property type="project" value="UniProtKB-KW"/>
</dbReference>